<dbReference type="InterPro" id="IPR036025">
    <property type="entry name" value="RtcB-like_sf"/>
</dbReference>
<reference evidence="10 11" key="1">
    <citation type="submission" date="2018-10" db="EMBL/GenBank/DDBJ databases">
        <title>Isolation from soil.</title>
        <authorList>
            <person name="Hu J."/>
        </authorList>
    </citation>
    <scope>NUCLEOTIDE SEQUENCE [LARGE SCALE GENOMIC DNA]</scope>
    <source>
        <strain evidence="10 11">NEAU-Ht49</strain>
    </source>
</reference>
<evidence type="ECO:0000256" key="1">
    <source>
        <dbReference type="ARBA" id="ARBA00012726"/>
    </source>
</evidence>
<evidence type="ECO:0000256" key="7">
    <source>
        <dbReference type="ARBA" id="ARBA00023211"/>
    </source>
</evidence>
<dbReference type="GO" id="GO:0046872">
    <property type="term" value="F:metal ion binding"/>
    <property type="evidence" value="ECO:0007669"/>
    <property type="project" value="UniProtKB-KW"/>
</dbReference>
<dbReference type="Gene3D" id="3.90.1860.10">
    <property type="entry name" value="tRNA-splicing ligase RtcB"/>
    <property type="match status" value="1"/>
</dbReference>
<evidence type="ECO:0000313" key="11">
    <source>
        <dbReference type="Proteomes" id="UP000282674"/>
    </source>
</evidence>
<dbReference type="EMBL" id="RFFG01000035">
    <property type="protein sequence ID" value="RMI42173.1"/>
    <property type="molecule type" value="Genomic_DNA"/>
</dbReference>
<evidence type="ECO:0000256" key="3">
    <source>
        <dbReference type="ARBA" id="ARBA00022723"/>
    </source>
</evidence>
<organism evidence="10 11">
    <name type="scientific">Actinomadura harenae</name>
    <dbReference type="NCBI Taxonomy" id="2483351"/>
    <lineage>
        <taxon>Bacteria</taxon>
        <taxon>Bacillati</taxon>
        <taxon>Actinomycetota</taxon>
        <taxon>Actinomycetes</taxon>
        <taxon>Streptosporangiales</taxon>
        <taxon>Thermomonosporaceae</taxon>
        <taxon>Actinomadura</taxon>
    </lineage>
</organism>
<feature type="binding site" evidence="9">
    <location>
        <position position="182"/>
    </location>
    <ligand>
        <name>Mn(2+)</name>
        <dbReference type="ChEBI" id="CHEBI:29035"/>
        <label>1</label>
    </ligand>
</feature>
<dbReference type="GO" id="GO:0006396">
    <property type="term" value="P:RNA processing"/>
    <property type="evidence" value="ECO:0007669"/>
    <property type="project" value="InterPro"/>
</dbReference>
<dbReference type="SUPFAM" id="SSF103365">
    <property type="entry name" value="Hypothetical protein PH1602"/>
    <property type="match status" value="1"/>
</dbReference>
<comment type="cofactor">
    <cofactor evidence="9">
        <name>Mn(2+)</name>
        <dbReference type="ChEBI" id="CHEBI:29035"/>
    </cofactor>
    <text evidence="9">Binds 2 manganese ions per subunit.</text>
</comment>
<dbReference type="InterPro" id="IPR001233">
    <property type="entry name" value="RtcB"/>
</dbReference>
<evidence type="ECO:0000256" key="2">
    <source>
        <dbReference type="ARBA" id="ARBA00022598"/>
    </source>
</evidence>
<keyword evidence="6" id="KW-0342">GTP-binding</keyword>
<evidence type="ECO:0000313" key="10">
    <source>
        <dbReference type="EMBL" id="RMI42173.1"/>
    </source>
</evidence>
<evidence type="ECO:0000256" key="6">
    <source>
        <dbReference type="ARBA" id="ARBA00023134"/>
    </source>
</evidence>
<dbReference type="GO" id="GO:0042245">
    <property type="term" value="P:RNA repair"/>
    <property type="evidence" value="ECO:0007669"/>
    <property type="project" value="UniProtKB-KW"/>
</dbReference>
<gene>
    <name evidence="10" type="ORF">EBO15_20280</name>
</gene>
<comment type="caution">
    <text evidence="10">The sequence shown here is derived from an EMBL/GenBank/DDBJ whole genome shotgun (WGS) entry which is preliminary data.</text>
</comment>
<keyword evidence="5" id="KW-0692">RNA repair</keyword>
<keyword evidence="7 9" id="KW-0464">Manganese</keyword>
<evidence type="ECO:0000256" key="8">
    <source>
        <dbReference type="ARBA" id="ARBA00047746"/>
    </source>
</evidence>
<accession>A0A3M2LZZ4</accession>
<keyword evidence="11" id="KW-1185">Reference proteome</keyword>
<dbReference type="Proteomes" id="UP000282674">
    <property type="component" value="Unassembled WGS sequence"/>
</dbReference>
<evidence type="ECO:0000256" key="5">
    <source>
        <dbReference type="ARBA" id="ARBA00022800"/>
    </source>
</evidence>
<dbReference type="EC" id="6.5.1.8" evidence="1"/>
<dbReference type="GO" id="GO:0170057">
    <property type="term" value="F:RNA ligase (GTP) activity"/>
    <property type="evidence" value="ECO:0007669"/>
    <property type="project" value="UniProtKB-EC"/>
</dbReference>
<dbReference type="Pfam" id="PF01139">
    <property type="entry name" value="RtcB"/>
    <property type="match status" value="1"/>
</dbReference>
<proteinExistence type="predicted"/>
<keyword evidence="2" id="KW-0436">Ligase</keyword>
<evidence type="ECO:0000256" key="4">
    <source>
        <dbReference type="ARBA" id="ARBA00022741"/>
    </source>
</evidence>
<keyword evidence="4" id="KW-0547">Nucleotide-binding</keyword>
<name>A0A3M2LZZ4_9ACTN</name>
<feature type="binding site" evidence="9">
    <location>
        <position position="209"/>
    </location>
    <ligand>
        <name>Mn(2+)</name>
        <dbReference type="ChEBI" id="CHEBI:29035"/>
        <label>2</label>
    </ligand>
</feature>
<sequence length="466" mass="50250">MASQSLRPDGLGRVRMHCDPYLTGRFTRSPLAPLLAAVAELPTVSAVEVFPDVTAKSYGLPSGVVIETRGSNPLVLPAAVPDIACGFLVIATGILPNRWPRQKARQAWARVVSAIGVTSPTRRVPAVDIDHILTEGETALAAPRHYLDPNPSEQPRAAGDPSLLPREVRRALNDHIGSVTGHFVSAYTAHPSTAEETGLHDGELVLVVHTGAPVLQAWAYEALHAPMAERCMDTGLVPPDLVAQHAFGLSLDDPLAQDWLNAATSAVLYGHANRRLVADTILDILNAHDPLRAGTARLLRHTGHGWHHQTLRADLGPTAGDGETVVRSGRGIQHLPPARTGEQPRLTFVTGGAATHAYLFQPGPHADRTCHRIGHGTPMWTHHPPLAHLRDQPETQTISEVARTVQPAAEQAITNTTHNPDAWLRDLANLELVAVSLETTGLARRAALLQPWANYLEPKPHARTPR</sequence>
<dbReference type="AlphaFoldDB" id="A0A3M2LZZ4"/>
<protein>
    <recommendedName>
        <fullName evidence="1">3'-phosphate/5'-hydroxy nucleic acid ligase</fullName>
        <ecNumber evidence="1">6.5.1.8</ecNumber>
    </recommendedName>
</protein>
<comment type="catalytic activity">
    <reaction evidence="8">
        <text>a 3'-end 3'-phospho-ribonucleotide-RNA + a 5'-end dephospho-ribonucleoside-RNA + GTP = a ribonucleotidyl-ribonucleotide-RNA + GMP + diphosphate</text>
        <dbReference type="Rhea" id="RHEA:68076"/>
        <dbReference type="Rhea" id="RHEA-COMP:10463"/>
        <dbReference type="Rhea" id="RHEA-COMP:13936"/>
        <dbReference type="Rhea" id="RHEA-COMP:17355"/>
        <dbReference type="ChEBI" id="CHEBI:33019"/>
        <dbReference type="ChEBI" id="CHEBI:37565"/>
        <dbReference type="ChEBI" id="CHEBI:58115"/>
        <dbReference type="ChEBI" id="CHEBI:83062"/>
        <dbReference type="ChEBI" id="CHEBI:138284"/>
        <dbReference type="ChEBI" id="CHEBI:173118"/>
        <dbReference type="EC" id="6.5.1.8"/>
    </reaction>
</comment>
<dbReference type="GO" id="GO:0005525">
    <property type="term" value="F:GTP binding"/>
    <property type="evidence" value="ECO:0007669"/>
    <property type="project" value="UniProtKB-KW"/>
</dbReference>
<keyword evidence="3 9" id="KW-0479">Metal-binding</keyword>
<feature type="binding site" evidence="9">
    <location>
        <position position="82"/>
    </location>
    <ligand>
        <name>Mn(2+)</name>
        <dbReference type="ChEBI" id="CHEBI:29035"/>
        <label>1</label>
    </ligand>
</feature>
<evidence type="ECO:0000256" key="9">
    <source>
        <dbReference type="PIRSR" id="PIRSR601233-3"/>
    </source>
</evidence>